<reference evidence="1" key="1">
    <citation type="journal article" date="2015" name="Nature">
        <title>Complex archaea that bridge the gap between prokaryotes and eukaryotes.</title>
        <authorList>
            <person name="Spang A."/>
            <person name="Saw J.H."/>
            <person name="Jorgensen S.L."/>
            <person name="Zaremba-Niedzwiedzka K."/>
            <person name="Martijn J."/>
            <person name="Lind A.E."/>
            <person name="van Eijk R."/>
            <person name="Schleper C."/>
            <person name="Guy L."/>
            <person name="Ettema T.J."/>
        </authorList>
    </citation>
    <scope>NUCLEOTIDE SEQUENCE</scope>
</reference>
<gene>
    <name evidence="1" type="ORF">LCGC14_1623190</name>
</gene>
<protein>
    <submittedName>
        <fullName evidence="1">Uncharacterized protein</fullName>
    </submittedName>
</protein>
<dbReference type="EMBL" id="LAZR01013291">
    <property type="protein sequence ID" value="KKM22644.1"/>
    <property type="molecule type" value="Genomic_DNA"/>
</dbReference>
<dbReference type="AlphaFoldDB" id="A0A0F9IRX8"/>
<comment type="caution">
    <text evidence="1">The sequence shown here is derived from an EMBL/GenBank/DDBJ whole genome shotgun (WGS) entry which is preliminary data.</text>
</comment>
<accession>A0A0F9IRX8</accession>
<evidence type="ECO:0000313" key="1">
    <source>
        <dbReference type="EMBL" id="KKM22644.1"/>
    </source>
</evidence>
<proteinExistence type="predicted"/>
<name>A0A0F9IRX8_9ZZZZ</name>
<sequence>MQMLIGVGVKLGLFPIDISLATQNPVLAPQVSEVKQDGWQAVHTDPDAEAEQMLTVQRPGFDVSGTPNVVDDSVRVTSRIRKPFPNQDSLTDADVALANYIYSGDLIAGVTNNSTRPYPKPIAMWLNHDLEHVKAETHVLRLAVSHAYARNSQPVAAVKFIVSDGVSEVTQTVSEMDTAYFDASGLTVPHFSANINLSTLEDSVLVTVDAVIYPWVGEPFTVSLDADPYPSPNLTTLRLWNDYTGSHGTGYAYVNVDNGDDASGVVSVIAEEAALTPFATIPSAVAAIKAFNGTEFGRNNDVGGGIVRLAEGTHVHGSFKTQGGSVNIPLVIEAADLTKQATTVLTDGGNSIFNGIPTFLKLRNLTLRKTGESVVFLDSGANSAENLLIAENCIWDANATSYYGAWVYRVGRFTQINCAIGAGGDPKQGNSFSTEAIMVTAIGCQGCAGTITYHAVGCSDLPEYTLREALGARPAMTGVFLGWNTFTNGSTANPIISVSAAIGPRGFAFVGNIVESWGTAVNAGLRLNADSDVSPTQNVILHHNTIVGERANLLYLDGTDNVEKSAYVNFNLFSRFNVKGDVFAGQGQNVGNWPVR</sequence>
<organism evidence="1">
    <name type="scientific">marine sediment metagenome</name>
    <dbReference type="NCBI Taxonomy" id="412755"/>
    <lineage>
        <taxon>unclassified sequences</taxon>
        <taxon>metagenomes</taxon>
        <taxon>ecological metagenomes</taxon>
    </lineage>
</organism>
<feature type="non-terminal residue" evidence="1">
    <location>
        <position position="596"/>
    </location>
</feature>